<gene>
    <name evidence="2" type="ORF">DV520_06920</name>
</gene>
<keyword evidence="3" id="KW-1185">Reference proteome</keyword>
<dbReference type="InterPro" id="IPR036188">
    <property type="entry name" value="FAD/NAD-bd_sf"/>
</dbReference>
<name>A0A3E2B3B3_9FIRM</name>
<sequence length="542" mass="59481">MAKTIVVYGATMAGVAAAAKAAKNAPSATIHLIVPDPVDYNGNGCCLGAIGTVGGQNFFDIGWKDVLARTYYTNGSFKWWCGQMGQHYNVDAMSDLLKRDLTKAEYGGRIKIHYAYDITGIGWESSHITEVRLKRIFRDTDGTVKWDEKADTLTIAGDVFIDASESGRLTRMSNFGGTVGRYDWPASLLDSDERGSNGKARQQVATLMFKVKNFDRFKADDDELTAGDKDNNGVYSATGGTRAYKTNTKILNFNNTHGPEGFALKPFNMAQDGPGSDEWWVNMLLVFNVDGRAYNRDLTGDTSYLFPSDMRSDYKTVDDAWVAARKVLDYPDFLPALRSFLGFEGADLVRDKNGDPVVGNSLYLRETIHSAFSSSDRANGTEDTNYALSAKDFWNPGATKNTGNDSRHYAKRMGLNYYGLDINAYKFEDLKQNGQYIWGHEVTEAARSDIKFPEHVSPTYITYSAIATNFVYNLLIPGYAAGIASLGWAEARTIPNQCVLGDAAGVAAAYAVNNNIDPLNFGSADITAVQNILKNSGALLEK</sequence>
<dbReference type="Proteomes" id="UP000260649">
    <property type="component" value="Unassembled WGS sequence"/>
</dbReference>
<dbReference type="SUPFAM" id="SSF51905">
    <property type="entry name" value="FAD/NAD(P)-binding domain"/>
    <property type="match status" value="1"/>
</dbReference>
<evidence type="ECO:0000313" key="3">
    <source>
        <dbReference type="Proteomes" id="UP000260649"/>
    </source>
</evidence>
<dbReference type="EMBL" id="QQRQ01000009">
    <property type="protein sequence ID" value="RFT06522.1"/>
    <property type="molecule type" value="Genomic_DNA"/>
</dbReference>
<keyword evidence="1" id="KW-0732">Signal</keyword>
<evidence type="ECO:0000313" key="2">
    <source>
        <dbReference type="EMBL" id="RFT06522.1"/>
    </source>
</evidence>
<accession>A0A3E2B3B3</accession>
<dbReference type="AlphaFoldDB" id="A0A3E2B3B3"/>
<organism evidence="2 3">
    <name type="scientific">Evtepia gabavorous</name>
    <dbReference type="NCBI Taxonomy" id="2211183"/>
    <lineage>
        <taxon>Bacteria</taxon>
        <taxon>Bacillati</taxon>
        <taxon>Bacillota</taxon>
        <taxon>Clostridia</taxon>
        <taxon>Eubacteriales</taxon>
        <taxon>Evtepia</taxon>
    </lineage>
</organism>
<evidence type="ECO:0000256" key="1">
    <source>
        <dbReference type="SAM" id="SignalP"/>
    </source>
</evidence>
<comment type="caution">
    <text evidence="2">The sequence shown here is derived from an EMBL/GenBank/DDBJ whole genome shotgun (WGS) entry which is preliminary data.</text>
</comment>
<dbReference type="OrthoDB" id="1784462at2"/>
<feature type="chain" id="PRO_5039252323" evidence="1">
    <location>
        <begin position="22"/>
        <end position="542"/>
    </location>
</feature>
<proteinExistence type="predicted"/>
<dbReference type="Pfam" id="PF12831">
    <property type="entry name" value="FAD_oxidored"/>
    <property type="match status" value="1"/>
</dbReference>
<feature type="signal peptide" evidence="1">
    <location>
        <begin position="1"/>
        <end position="21"/>
    </location>
</feature>
<dbReference type="RefSeq" id="WP_117142256.1">
    <property type="nucleotide sequence ID" value="NZ_CAKXKJ010000025.1"/>
</dbReference>
<dbReference type="GeneID" id="97995463"/>
<reference evidence="2 3" key="1">
    <citation type="submission" date="2018-07" db="EMBL/GenBank/DDBJ databases">
        <title>GABA Modulating Bacteria of the Human Gut Microbiota.</title>
        <authorList>
            <person name="Strandwitz P."/>
            <person name="Kim K.H."/>
            <person name="Terekhova D."/>
            <person name="Liu J.K."/>
            <person name="Sharma A."/>
            <person name="Levering J."/>
            <person name="Mcdonald D."/>
            <person name="Dietrich D."/>
            <person name="Ramadhar T.R."/>
            <person name="Lekbua A."/>
            <person name="Mroue N."/>
            <person name="Liston C."/>
            <person name="Stewart E.J."/>
            <person name="Dubin M.J."/>
            <person name="Zengler K."/>
            <person name="Knight R."/>
            <person name="Gilbert J.A."/>
            <person name="Clardy J."/>
            <person name="Lewis K."/>
        </authorList>
    </citation>
    <scope>NUCLEOTIDE SEQUENCE [LARGE SCALE GENOMIC DNA]</scope>
    <source>
        <strain evidence="2 3">KLE1738</strain>
    </source>
</reference>
<protein>
    <submittedName>
        <fullName evidence="2">FAD-dependent oxidoreductase</fullName>
    </submittedName>
</protein>